<dbReference type="OrthoDB" id="9810469at2"/>
<feature type="transmembrane region" description="Helical" evidence="7">
    <location>
        <begin position="42"/>
        <end position="63"/>
    </location>
</feature>
<protein>
    <recommendedName>
        <fullName evidence="8">Acyltransferase 3 domain-containing protein</fullName>
    </recommendedName>
</protein>
<comment type="similarity">
    <text evidence="2">Belongs to the acyltransferase 3 family.</text>
</comment>
<evidence type="ECO:0000256" key="7">
    <source>
        <dbReference type="SAM" id="Phobius"/>
    </source>
</evidence>
<dbReference type="InterPro" id="IPR002656">
    <property type="entry name" value="Acyl_transf_3_dom"/>
</dbReference>
<dbReference type="Pfam" id="PF01757">
    <property type="entry name" value="Acyl_transf_3"/>
    <property type="match status" value="1"/>
</dbReference>
<evidence type="ECO:0000256" key="5">
    <source>
        <dbReference type="ARBA" id="ARBA00022989"/>
    </source>
</evidence>
<dbReference type="GO" id="GO:0009246">
    <property type="term" value="P:enterobacterial common antigen biosynthetic process"/>
    <property type="evidence" value="ECO:0007669"/>
    <property type="project" value="TreeGrafter"/>
</dbReference>
<keyword evidence="4 7" id="KW-0812">Transmembrane</keyword>
<feature type="transmembrane region" description="Helical" evidence="7">
    <location>
        <begin position="276"/>
        <end position="294"/>
    </location>
</feature>
<dbReference type="GO" id="GO:0005886">
    <property type="term" value="C:plasma membrane"/>
    <property type="evidence" value="ECO:0007669"/>
    <property type="project" value="UniProtKB-SubCell"/>
</dbReference>
<gene>
    <name evidence="9" type="ORF">FC19_GL000149</name>
</gene>
<evidence type="ECO:0000259" key="8">
    <source>
        <dbReference type="Pfam" id="PF01757"/>
    </source>
</evidence>
<feature type="transmembrane region" description="Helical" evidence="7">
    <location>
        <begin position="70"/>
        <end position="90"/>
    </location>
</feature>
<dbReference type="STRING" id="1423725.FC19_GL000149"/>
<comment type="subcellular location">
    <subcellularLocation>
        <location evidence="1">Cell membrane</location>
        <topology evidence="1">Multi-pass membrane protein</topology>
    </subcellularLocation>
</comment>
<comment type="caution">
    <text evidence="9">The sequence shown here is derived from an EMBL/GenBank/DDBJ whole genome shotgun (WGS) entry which is preliminary data.</text>
</comment>
<keyword evidence="10" id="KW-1185">Reference proteome</keyword>
<evidence type="ECO:0000256" key="4">
    <source>
        <dbReference type="ARBA" id="ARBA00022692"/>
    </source>
</evidence>
<evidence type="ECO:0000256" key="3">
    <source>
        <dbReference type="ARBA" id="ARBA00022475"/>
    </source>
</evidence>
<evidence type="ECO:0000313" key="10">
    <source>
        <dbReference type="Proteomes" id="UP000051015"/>
    </source>
</evidence>
<dbReference type="PANTHER" id="PTHR40074:SF2">
    <property type="entry name" value="O-ACETYLTRANSFERASE WECH"/>
    <property type="match status" value="1"/>
</dbReference>
<proteinExistence type="inferred from homology"/>
<evidence type="ECO:0000256" key="6">
    <source>
        <dbReference type="ARBA" id="ARBA00023136"/>
    </source>
</evidence>
<evidence type="ECO:0000256" key="1">
    <source>
        <dbReference type="ARBA" id="ARBA00004651"/>
    </source>
</evidence>
<keyword evidence="5 7" id="KW-1133">Transmembrane helix</keyword>
<feature type="transmembrane region" description="Helical" evidence="7">
    <location>
        <begin position="123"/>
        <end position="142"/>
    </location>
</feature>
<dbReference type="PATRIC" id="fig|1423725.3.peg.152"/>
<accession>A0A0R2D2V4</accession>
<dbReference type="RefSeq" id="WP_057877021.1">
    <property type="nucleotide sequence ID" value="NZ_AYZD01000035.1"/>
</dbReference>
<feature type="domain" description="Acyltransferase 3" evidence="8">
    <location>
        <begin position="4"/>
        <end position="324"/>
    </location>
</feature>
<feature type="transmembrane region" description="Helical" evidence="7">
    <location>
        <begin position="187"/>
        <end position="205"/>
    </location>
</feature>
<keyword evidence="3" id="KW-1003">Cell membrane</keyword>
<evidence type="ECO:0000256" key="2">
    <source>
        <dbReference type="ARBA" id="ARBA00007400"/>
    </source>
</evidence>
<dbReference type="GO" id="GO:0016413">
    <property type="term" value="F:O-acetyltransferase activity"/>
    <property type="evidence" value="ECO:0007669"/>
    <property type="project" value="TreeGrafter"/>
</dbReference>
<dbReference type="EMBL" id="AYZD01000035">
    <property type="protein sequence ID" value="KRM94889.1"/>
    <property type="molecule type" value="Genomic_DNA"/>
</dbReference>
<feature type="transmembrane region" description="Helical" evidence="7">
    <location>
        <begin position="249"/>
        <end position="267"/>
    </location>
</feature>
<sequence length="339" mass="39792">MKRNYGIDLIKVIACIQVIMLHNFMKYFDGGGTHGVKLFSQLVYLSATSAIPLFFLANGFFVLNKSNLNLLYWLNKTKKIILVMFIWLFLYSLKDLIKDHSFTFFRYVKGTIVEGIPLTSTFIHFWFFWSLIIVLFFAPLLAKILKNKVSLYILLVLLLLISCIIINVFSYLNGKPVDSWIYQPFRLYNWLMYYMLGGLIGKFRYRIEKIINKYGKMFFLSSFTIYILFVVVCFILKGCMGSPYTEYNYTNILLIISVSMMFSFFACKKDFYNHKIYKTQSLTMGIYIIHPFVLKKVYSLFPYPTILGSLAVFSISLFVCLIIVFIMKHIKYISKLVEL</sequence>
<evidence type="ECO:0000313" key="9">
    <source>
        <dbReference type="EMBL" id="KRM94889.1"/>
    </source>
</evidence>
<dbReference type="AlphaFoldDB" id="A0A0R2D2V4"/>
<organism evidence="9 10">
    <name type="scientific">Liquorilactobacillus aquaticus DSM 21051</name>
    <dbReference type="NCBI Taxonomy" id="1423725"/>
    <lineage>
        <taxon>Bacteria</taxon>
        <taxon>Bacillati</taxon>
        <taxon>Bacillota</taxon>
        <taxon>Bacilli</taxon>
        <taxon>Lactobacillales</taxon>
        <taxon>Lactobacillaceae</taxon>
        <taxon>Liquorilactobacillus</taxon>
    </lineage>
</organism>
<feature type="transmembrane region" description="Helical" evidence="7">
    <location>
        <begin position="306"/>
        <end position="326"/>
    </location>
</feature>
<feature type="transmembrane region" description="Helical" evidence="7">
    <location>
        <begin position="217"/>
        <end position="237"/>
    </location>
</feature>
<name>A0A0R2D2V4_9LACO</name>
<dbReference type="Proteomes" id="UP000051015">
    <property type="component" value="Unassembled WGS sequence"/>
</dbReference>
<keyword evidence="6 7" id="KW-0472">Membrane</keyword>
<dbReference type="PANTHER" id="PTHR40074">
    <property type="entry name" value="O-ACETYLTRANSFERASE WECH"/>
    <property type="match status" value="1"/>
</dbReference>
<reference evidence="9 10" key="1">
    <citation type="journal article" date="2015" name="Genome Announc.">
        <title>Expanding the biotechnology potential of lactobacilli through comparative genomics of 213 strains and associated genera.</title>
        <authorList>
            <person name="Sun Z."/>
            <person name="Harris H.M."/>
            <person name="McCann A."/>
            <person name="Guo C."/>
            <person name="Argimon S."/>
            <person name="Zhang W."/>
            <person name="Yang X."/>
            <person name="Jeffery I.B."/>
            <person name="Cooney J.C."/>
            <person name="Kagawa T.F."/>
            <person name="Liu W."/>
            <person name="Song Y."/>
            <person name="Salvetti E."/>
            <person name="Wrobel A."/>
            <person name="Rasinkangas P."/>
            <person name="Parkhill J."/>
            <person name="Rea M.C."/>
            <person name="O'Sullivan O."/>
            <person name="Ritari J."/>
            <person name="Douillard F.P."/>
            <person name="Paul Ross R."/>
            <person name="Yang R."/>
            <person name="Briner A.E."/>
            <person name="Felis G.E."/>
            <person name="de Vos W.M."/>
            <person name="Barrangou R."/>
            <person name="Klaenhammer T.R."/>
            <person name="Caufield P.W."/>
            <person name="Cui Y."/>
            <person name="Zhang H."/>
            <person name="O'Toole P.W."/>
        </authorList>
    </citation>
    <scope>NUCLEOTIDE SEQUENCE [LARGE SCALE GENOMIC DNA]</scope>
    <source>
        <strain evidence="9 10">DSM 21051</strain>
    </source>
</reference>
<feature type="transmembrane region" description="Helical" evidence="7">
    <location>
        <begin position="149"/>
        <end position="172"/>
    </location>
</feature>
<feature type="transmembrane region" description="Helical" evidence="7">
    <location>
        <begin position="5"/>
        <end position="22"/>
    </location>
</feature>